<accession>A0A8S0X6P0</accession>
<organism evidence="2 3">
    <name type="scientific">Cyclocybe aegerita</name>
    <name type="common">Black poplar mushroom</name>
    <name type="synonym">Agrocybe aegerita</name>
    <dbReference type="NCBI Taxonomy" id="1973307"/>
    <lineage>
        <taxon>Eukaryota</taxon>
        <taxon>Fungi</taxon>
        <taxon>Dikarya</taxon>
        <taxon>Basidiomycota</taxon>
        <taxon>Agaricomycotina</taxon>
        <taxon>Agaricomycetes</taxon>
        <taxon>Agaricomycetidae</taxon>
        <taxon>Agaricales</taxon>
        <taxon>Agaricineae</taxon>
        <taxon>Bolbitiaceae</taxon>
        <taxon>Cyclocybe</taxon>
    </lineage>
</organism>
<proteinExistence type="predicted"/>
<evidence type="ECO:0000313" key="3">
    <source>
        <dbReference type="Proteomes" id="UP000467700"/>
    </source>
</evidence>
<dbReference type="Proteomes" id="UP000467700">
    <property type="component" value="Unassembled WGS sequence"/>
</dbReference>
<keyword evidence="3" id="KW-1185">Reference proteome</keyword>
<gene>
    <name evidence="2" type="ORF">AAE3_LOCUS11211</name>
</gene>
<evidence type="ECO:0000313" key="2">
    <source>
        <dbReference type="EMBL" id="CAA7268992.1"/>
    </source>
</evidence>
<reference evidence="2 3" key="1">
    <citation type="submission" date="2020-01" db="EMBL/GenBank/DDBJ databases">
        <authorList>
            <person name="Gupta K D."/>
        </authorList>
    </citation>
    <scope>NUCLEOTIDE SEQUENCE [LARGE SCALE GENOMIC DNA]</scope>
</reference>
<protein>
    <submittedName>
        <fullName evidence="2">Uncharacterized protein</fullName>
    </submittedName>
</protein>
<dbReference type="AlphaFoldDB" id="A0A8S0X6P0"/>
<feature type="region of interest" description="Disordered" evidence="1">
    <location>
        <begin position="1"/>
        <end position="30"/>
    </location>
</feature>
<dbReference type="EMBL" id="CACVBS010000073">
    <property type="protein sequence ID" value="CAA7268992.1"/>
    <property type="molecule type" value="Genomic_DNA"/>
</dbReference>
<evidence type="ECO:0000256" key="1">
    <source>
        <dbReference type="SAM" id="MobiDB-lite"/>
    </source>
</evidence>
<sequence length="117" mass="12293">MANCLRPLTTPSPRICLPSRTPKLPPDQPPVSTLRLALGAPTIVSQRVSLASLPPDPEPPFKIDEKEDMKVLVIPTGAIKSQVKGGPGVKGSSKPVKGPSKPVTFKPVKGSSKPVKT</sequence>
<feature type="compositionally biased region" description="Low complexity" evidence="1">
    <location>
        <begin position="80"/>
        <end position="103"/>
    </location>
</feature>
<comment type="caution">
    <text evidence="2">The sequence shown here is derived from an EMBL/GenBank/DDBJ whole genome shotgun (WGS) entry which is preliminary data.</text>
</comment>
<name>A0A8S0X6P0_CYCAE</name>
<feature type="region of interest" description="Disordered" evidence="1">
    <location>
        <begin position="80"/>
        <end position="117"/>
    </location>
</feature>